<sequence>MTRHVSSEFYLHKPVNASTQLTCRFSFLSPDWDANVLECGGADGGIPTGQLTSKAGFSSEDFHAKVTVMLLRA</sequence>
<proteinExistence type="predicted"/>
<evidence type="ECO:0000313" key="2">
    <source>
        <dbReference type="Proteomes" id="UP000248349"/>
    </source>
</evidence>
<organism evidence="1 2">
    <name type="scientific">Aspergillus saccharolyticus JOP 1030-1</name>
    <dbReference type="NCBI Taxonomy" id="1450539"/>
    <lineage>
        <taxon>Eukaryota</taxon>
        <taxon>Fungi</taxon>
        <taxon>Dikarya</taxon>
        <taxon>Ascomycota</taxon>
        <taxon>Pezizomycotina</taxon>
        <taxon>Eurotiomycetes</taxon>
        <taxon>Eurotiomycetidae</taxon>
        <taxon>Eurotiales</taxon>
        <taxon>Aspergillaceae</taxon>
        <taxon>Aspergillus</taxon>
        <taxon>Aspergillus subgen. Circumdati</taxon>
    </lineage>
</organism>
<dbReference type="RefSeq" id="XP_025426699.1">
    <property type="nucleotide sequence ID" value="XM_025577716.1"/>
</dbReference>
<dbReference type="GeneID" id="37078945"/>
<dbReference type="EMBL" id="KZ821278">
    <property type="protein sequence ID" value="PYH40717.1"/>
    <property type="molecule type" value="Genomic_DNA"/>
</dbReference>
<accession>A0A318Z351</accession>
<reference evidence="1 2" key="1">
    <citation type="submission" date="2016-12" db="EMBL/GenBank/DDBJ databases">
        <title>The genomes of Aspergillus section Nigri reveals drivers in fungal speciation.</title>
        <authorList>
            <consortium name="DOE Joint Genome Institute"/>
            <person name="Vesth T.C."/>
            <person name="Nybo J."/>
            <person name="Theobald S."/>
            <person name="Brandl J."/>
            <person name="Frisvad J.C."/>
            <person name="Nielsen K.F."/>
            <person name="Lyhne E.K."/>
            <person name="Kogle M.E."/>
            <person name="Kuo A."/>
            <person name="Riley R."/>
            <person name="Clum A."/>
            <person name="Nolan M."/>
            <person name="Lipzen A."/>
            <person name="Salamov A."/>
            <person name="Henrissat B."/>
            <person name="Wiebenga A."/>
            <person name="De Vries R.P."/>
            <person name="Grigoriev I.V."/>
            <person name="Mortensen U.H."/>
            <person name="Andersen M.R."/>
            <person name="Baker S.E."/>
        </authorList>
    </citation>
    <scope>NUCLEOTIDE SEQUENCE [LARGE SCALE GENOMIC DNA]</scope>
    <source>
        <strain evidence="1 2">JOP 1030-1</strain>
    </source>
</reference>
<evidence type="ECO:0000313" key="1">
    <source>
        <dbReference type="EMBL" id="PYH40717.1"/>
    </source>
</evidence>
<gene>
    <name evidence="1" type="ORF">BP01DRAFT_387111</name>
</gene>
<protein>
    <submittedName>
        <fullName evidence="1">Uncharacterized protein</fullName>
    </submittedName>
</protein>
<dbReference type="AlphaFoldDB" id="A0A318Z351"/>
<name>A0A318Z351_9EURO</name>
<dbReference type="Proteomes" id="UP000248349">
    <property type="component" value="Unassembled WGS sequence"/>
</dbReference>
<keyword evidence="2" id="KW-1185">Reference proteome</keyword>